<feature type="compositionally biased region" description="Low complexity" evidence="1">
    <location>
        <begin position="1041"/>
        <end position="1060"/>
    </location>
</feature>
<evidence type="ECO:0000313" key="4">
    <source>
        <dbReference type="Proteomes" id="UP001285354"/>
    </source>
</evidence>
<feature type="region of interest" description="Disordered" evidence="1">
    <location>
        <begin position="593"/>
        <end position="623"/>
    </location>
</feature>
<dbReference type="Pfam" id="PF00241">
    <property type="entry name" value="Cofilin_ADF"/>
    <property type="match status" value="1"/>
</dbReference>
<feature type="region of interest" description="Disordered" evidence="1">
    <location>
        <begin position="453"/>
        <end position="500"/>
    </location>
</feature>
<feature type="compositionally biased region" description="Low complexity" evidence="1">
    <location>
        <begin position="773"/>
        <end position="786"/>
    </location>
</feature>
<feature type="region of interest" description="Disordered" evidence="1">
    <location>
        <begin position="387"/>
        <end position="421"/>
    </location>
</feature>
<evidence type="ECO:0000313" key="3">
    <source>
        <dbReference type="EMBL" id="KAK2629373.1"/>
    </source>
</evidence>
<evidence type="ECO:0000259" key="2">
    <source>
        <dbReference type="Pfam" id="PF00241"/>
    </source>
</evidence>
<feature type="region of interest" description="Disordered" evidence="1">
    <location>
        <begin position="660"/>
        <end position="804"/>
    </location>
</feature>
<sequence>MSLNGLDNLKIKEAYDAASAEPRGWFLLKYASRDEVELGGQGNGGIEELRDTLAHLNESSPLFGFLRYRRRNVVIKYVPEECSRLVQARVTVHFNAVAERLSPHDTVFPITTIEELQDSTLSAACSLHTASGSISSSTSSLRRKRLKEIAEDAEEEARAKRQSTVIEERHSTANTSASNLEAQVPLPSSLQPELPNCLPESTSLNSTVSEAEAYARLIREPHNTKTRPRSPVSERRKSTQSTRPELYSYSSHNQSGGRPKVKLGPRPSLDVAAVGGRPHTSGTASYYRPVSTLPAGLKLIPKGSRKEKDRSKHPGDPPTVSISPASIPHLALEPLQDIYTRPHTSSGRPYSISGLLSPTLLSPTSPKGPFVTPEKARLMKALQLRNKKKANANNPPESTLPSSPEGLVTSTSTGDRLSFGAPKEVEDTLVMLDELTKADDSGIAFDTRSTLRADESDATRSDSYPISLIGPSERAESTRASSISDSTDGTIQEPSNPKQEPLLYKETDGLNHEDINSTNNGKNLMVPPGDSAEQLEQLSPTIHEPLQGCVANTEAMALVAEPPVMVEELAEILPMPAKVTQQNDIPETQVGAPEQLPQEHTSEPESDASVTTRPKTGLEPNYSTLKFPTSKLVAQEPAAVENTSQTALDIQGEVPPEISPVESAFSDIEDEDSKIPGTKKLRPEGFVGPIRTDVGTGSRSRANSEANFSSDDDLMDELSSAVMQKAQPISVSKSPVSPVFPSPKKQQAEPSRFSRVFSTPMSRDISAASMLEPSSGSDRPPSRSVSAGEAYLNRINQQQSKPIATKVNLGSGISQRIKALEKLSSLAPDVPPAGITASSQGASTSFFSVRKGSARAKSPSVAKRANSLTRDSPSASTEGSPDTVKAMDRSGSVRSRLESFTSGIVPTNQVARSRPESISVTARIIRDPSHPFPARSEAGKDPSEYAPLELKQSPLVIDHQTAIVQSAKEKVMERRLSEERRPSTSSRTTTKEQRSSITVIKDLISDRRSSFSERRRSITTIEPSTPSPSGRCPSHPPSVHPSPSHQRPISTSSRASTSSRDQGQSLSPPPTADSSSSTSDEKADKKSNRASRIMRRMSSSLTASRKTIAHAISPTVREELEPLHLSSNPSVDPSYPSNNSVSPTDVDIGDVNVQFPDSLLWKRRSMLLDPQGYLIISPALSARDKANAGVATRRFHLSEFRMPSIPDVEMQELPNSVVLDFIEGGGLQVACEDRAGQARILDSESQRTDCAMTPCN</sequence>
<gene>
    <name evidence="3" type="ORF">QTJ16_000193</name>
</gene>
<reference evidence="3" key="1">
    <citation type="submission" date="2023-06" db="EMBL/GenBank/DDBJ databases">
        <title>Draft genome of Marssonina rosae.</title>
        <authorList>
            <person name="Cheng Q."/>
        </authorList>
    </citation>
    <scope>NUCLEOTIDE SEQUENCE</scope>
    <source>
        <strain evidence="3">R4</strain>
    </source>
</reference>
<dbReference type="SUPFAM" id="SSF55753">
    <property type="entry name" value="Actin depolymerizing proteins"/>
    <property type="match status" value="1"/>
</dbReference>
<feature type="region of interest" description="Disordered" evidence="1">
    <location>
        <begin position="152"/>
        <end position="205"/>
    </location>
</feature>
<feature type="compositionally biased region" description="Basic and acidic residues" evidence="1">
    <location>
        <begin position="1003"/>
        <end position="1016"/>
    </location>
</feature>
<feature type="region of interest" description="Disordered" evidence="1">
    <location>
        <begin position="297"/>
        <end position="327"/>
    </location>
</feature>
<accession>A0AAD9WGK6</accession>
<feature type="compositionally biased region" description="Polar residues" evidence="1">
    <location>
        <begin position="898"/>
        <end position="920"/>
    </location>
</feature>
<dbReference type="GO" id="GO:0003779">
    <property type="term" value="F:actin binding"/>
    <property type="evidence" value="ECO:0007669"/>
    <property type="project" value="InterPro"/>
</dbReference>
<dbReference type="CDD" id="cd11282">
    <property type="entry name" value="ADF_coactosin_like"/>
    <property type="match status" value="1"/>
</dbReference>
<feature type="compositionally biased region" description="Polar residues" evidence="1">
    <location>
        <begin position="866"/>
        <end position="880"/>
    </location>
</feature>
<feature type="compositionally biased region" description="Basic and acidic residues" evidence="1">
    <location>
        <begin position="969"/>
        <end position="982"/>
    </location>
</feature>
<dbReference type="Proteomes" id="UP001285354">
    <property type="component" value="Unassembled WGS sequence"/>
</dbReference>
<feature type="compositionally biased region" description="Low complexity" evidence="1">
    <location>
        <begin position="728"/>
        <end position="745"/>
    </location>
</feature>
<feature type="region of interest" description="Disordered" evidence="1">
    <location>
        <begin position="1124"/>
        <end position="1144"/>
    </location>
</feature>
<dbReference type="InterPro" id="IPR002108">
    <property type="entry name" value="ADF-H"/>
</dbReference>
<feature type="compositionally biased region" description="Polar residues" evidence="1">
    <location>
        <begin position="1018"/>
        <end position="1028"/>
    </location>
</feature>
<feature type="compositionally biased region" description="Polar residues" evidence="1">
    <location>
        <begin position="395"/>
        <end position="415"/>
    </location>
</feature>
<keyword evidence="4" id="KW-1185">Reference proteome</keyword>
<feature type="compositionally biased region" description="Basic and acidic residues" evidence="1">
    <location>
        <begin position="304"/>
        <end position="315"/>
    </location>
</feature>
<dbReference type="EMBL" id="JAUBYV010000001">
    <property type="protein sequence ID" value="KAK2629373.1"/>
    <property type="molecule type" value="Genomic_DNA"/>
</dbReference>
<dbReference type="Gene3D" id="3.40.20.10">
    <property type="entry name" value="Severin"/>
    <property type="match status" value="1"/>
</dbReference>
<feature type="region of interest" description="Disordered" evidence="1">
    <location>
        <begin position="969"/>
        <end position="1106"/>
    </location>
</feature>
<organism evidence="3 4">
    <name type="scientific">Diplocarpon rosae</name>
    <dbReference type="NCBI Taxonomy" id="946125"/>
    <lineage>
        <taxon>Eukaryota</taxon>
        <taxon>Fungi</taxon>
        <taxon>Dikarya</taxon>
        <taxon>Ascomycota</taxon>
        <taxon>Pezizomycotina</taxon>
        <taxon>Leotiomycetes</taxon>
        <taxon>Helotiales</taxon>
        <taxon>Drepanopezizaceae</taxon>
        <taxon>Diplocarpon</taxon>
    </lineage>
</organism>
<proteinExistence type="predicted"/>
<feature type="compositionally biased region" description="Polar residues" evidence="1">
    <location>
        <begin position="239"/>
        <end position="256"/>
    </location>
</feature>
<evidence type="ECO:0000256" key="1">
    <source>
        <dbReference type="SAM" id="MobiDB-lite"/>
    </source>
</evidence>
<feature type="compositionally biased region" description="Polar residues" evidence="1">
    <location>
        <begin position="478"/>
        <end position="498"/>
    </location>
</feature>
<protein>
    <recommendedName>
        <fullName evidence="2">ADF-H domain-containing protein</fullName>
    </recommendedName>
</protein>
<feature type="compositionally biased region" description="Polar residues" evidence="1">
    <location>
        <begin position="695"/>
        <end position="708"/>
    </location>
</feature>
<feature type="compositionally biased region" description="Polar residues" evidence="1">
    <location>
        <begin position="172"/>
        <end position="191"/>
    </location>
</feature>
<feature type="region of interest" description="Disordered" evidence="1">
    <location>
        <begin position="849"/>
        <end position="942"/>
    </location>
</feature>
<feature type="domain" description="ADF-H" evidence="2">
    <location>
        <begin position="10"/>
        <end position="123"/>
    </location>
</feature>
<feature type="region of interest" description="Disordered" evidence="1">
    <location>
        <begin position="217"/>
        <end position="270"/>
    </location>
</feature>
<feature type="compositionally biased region" description="Polar residues" evidence="1">
    <location>
        <begin position="1125"/>
        <end position="1143"/>
    </location>
</feature>
<dbReference type="AlphaFoldDB" id="A0AAD9WGK6"/>
<dbReference type="InterPro" id="IPR029006">
    <property type="entry name" value="ADF-H/Gelsolin-like_dom_sf"/>
</dbReference>
<comment type="caution">
    <text evidence="3">The sequence shown here is derived from an EMBL/GenBank/DDBJ whole genome shotgun (WGS) entry which is preliminary data.</text>
</comment>
<name>A0AAD9WGK6_9HELO</name>